<evidence type="ECO:0000313" key="1">
    <source>
        <dbReference type="EMBL" id="QBK86418.1"/>
    </source>
</evidence>
<gene>
    <name evidence="1" type="ORF">LCMAC102_02130</name>
</gene>
<accession>A0A481YT56</accession>
<name>A0A481YT56_9VIRU</name>
<proteinExistence type="predicted"/>
<sequence length="252" mass="25888">MNIGLILADSNTNEIVILESTASAVNQVTIVNAITSANPTVQSSGEANTGLILADSNSNEVVVLESTASAINELTITNAPTGAAPKISATGDNTDIGINLIPKGTDAIVLDANTWPIADGSSDQVLQTDGAGQLSFATVPTLTDNTVQTTDATVTTLATIATTTDRSTLIDVKVSARNTGASEAAGYFLKSVFRNNTGTVTQVGTDDLLSFEDNTAWAVTTSISGTNILVRVTGVAATTINWKSQHTTILSD</sequence>
<reference evidence="1" key="1">
    <citation type="journal article" date="2019" name="MBio">
        <title>Virus Genomes from Deep Sea Sediments Expand the Ocean Megavirome and Support Independent Origins of Viral Gigantism.</title>
        <authorList>
            <person name="Backstrom D."/>
            <person name="Yutin N."/>
            <person name="Jorgensen S.L."/>
            <person name="Dharamshi J."/>
            <person name="Homa F."/>
            <person name="Zaremba-Niedwiedzka K."/>
            <person name="Spang A."/>
            <person name="Wolf Y.I."/>
            <person name="Koonin E.V."/>
            <person name="Ettema T.J."/>
        </authorList>
    </citation>
    <scope>NUCLEOTIDE SEQUENCE</scope>
</reference>
<organism evidence="1">
    <name type="scientific">Marseillevirus LCMAC102</name>
    <dbReference type="NCBI Taxonomy" id="2506603"/>
    <lineage>
        <taxon>Viruses</taxon>
        <taxon>Varidnaviria</taxon>
        <taxon>Bamfordvirae</taxon>
        <taxon>Nucleocytoviricota</taxon>
        <taxon>Megaviricetes</taxon>
        <taxon>Pimascovirales</taxon>
        <taxon>Pimascovirales incertae sedis</taxon>
        <taxon>Marseilleviridae</taxon>
    </lineage>
</organism>
<protein>
    <submittedName>
        <fullName evidence="1">Uncharacterized protein</fullName>
    </submittedName>
</protein>
<dbReference type="EMBL" id="MK500334">
    <property type="protein sequence ID" value="QBK86418.1"/>
    <property type="molecule type" value="Genomic_DNA"/>
</dbReference>